<dbReference type="Pfam" id="PF00258">
    <property type="entry name" value="Flavodoxin_1"/>
    <property type="match status" value="1"/>
</dbReference>
<keyword evidence="13" id="KW-1185">Reference proteome</keyword>
<evidence type="ECO:0000313" key="12">
    <source>
        <dbReference type="EMBL" id="CAK9086938.1"/>
    </source>
</evidence>
<dbReference type="PANTHER" id="PTHR19384">
    <property type="entry name" value="NITRIC OXIDE SYNTHASE-RELATED"/>
    <property type="match status" value="1"/>
</dbReference>
<dbReference type="InterPro" id="IPR017927">
    <property type="entry name" value="FAD-bd_FR_type"/>
</dbReference>
<feature type="binding site" evidence="9">
    <location>
        <begin position="519"/>
        <end position="523"/>
    </location>
    <ligand>
        <name>NADP(+)</name>
        <dbReference type="ChEBI" id="CHEBI:58349"/>
    </ligand>
</feature>
<comment type="similarity">
    <text evidence="9">Belongs to the NADPH-dependent diflavin oxidoreductase NDOR1 family.</text>
</comment>
<comment type="similarity">
    <text evidence="9">In the C-terminal section; belongs to the flavoprotein pyridine nucleotide cytochrome reductase family.</text>
</comment>
<dbReference type="Pfam" id="PF00175">
    <property type="entry name" value="NAD_binding_1"/>
    <property type="match status" value="1"/>
</dbReference>
<evidence type="ECO:0000313" key="13">
    <source>
        <dbReference type="Proteomes" id="UP001642464"/>
    </source>
</evidence>
<comment type="cofactor">
    <cofactor evidence="1 9">
        <name>FMN</name>
        <dbReference type="ChEBI" id="CHEBI:58210"/>
    </cofactor>
</comment>
<dbReference type="PROSITE" id="PS51384">
    <property type="entry name" value="FAD_FR"/>
    <property type="match status" value="1"/>
</dbReference>
<keyword evidence="7 9" id="KW-0521">NADP</keyword>
<feature type="domain" description="Flavodoxin-like" evidence="10">
    <location>
        <begin position="4"/>
        <end position="149"/>
    </location>
</feature>
<keyword evidence="3 9" id="KW-0963">Cytoplasm</keyword>
<dbReference type="SUPFAM" id="SSF52343">
    <property type="entry name" value="Ferredoxin reductase-like, C-terminal NADP-linked domain"/>
    <property type="match status" value="1"/>
</dbReference>
<evidence type="ECO:0000259" key="10">
    <source>
        <dbReference type="PROSITE" id="PS50902"/>
    </source>
</evidence>
<dbReference type="InterPro" id="IPR003097">
    <property type="entry name" value="CysJ-like_FAD-binding"/>
</dbReference>
<comment type="function">
    <text evidence="9">NADPH-dependent reductase which is a central component of the cytosolic iron-sulfur (Fe-S) protein assembly (CIA) machinery. Transfers electrons from NADPH via its FAD and FMN prosthetic groups to the [2Fe-2S] cluster of the anamorsin/DRE2 homolog, another key component of the CIA machinery. In turn, this reduced cluster provides electrons for assembly of cytosolic iron-sulfur cluster proteins.</text>
</comment>
<dbReference type="InterPro" id="IPR017938">
    <property type="entry name" value="Riboflavin_synthase-like_b-brl"/>
</dbReference>
<feature type="binding site" evidence="9">
    <location>
        <begin position="96"/>
        <end position="105"/>
    </location>
    <ligand>
        <name>FMN</name>
        <dbReference type="ChEBI" id="CHEBI:58210"/>
    </ligand>
</feature>
<dbReference type="InterPro" id="IPR001094">
    <property type="entry name" value="Flavdoxin-like"/>
</dbReference>
<dbReference type="InterPro" id="IPR023173">
    <property type="entry name" value="NADPH_Cyt_P450_Rdtase_alpha"/>
</dbReference>
<evidence type="ECO:0000256" key="4">
    <source>
        <dbReference type="ARBA" id="ARBA00022630"/>
    </source>
</evidence>
<feature type="binding site" evidence="9">
    <location>
        <begin position="58"/>
        <end position="61"/>
    </location>
    <ligand>
        <name>FMN</name>
        <dbReference type="ChEBI" id="CHEBI:58210"/>
    </ligand>
</feature>
<dbReference type="Pfam" id="PF00667">
    <property type="entry name" value="FAD_binding_1"/>
    <property type="match status" value="1"/>
</dbReference>
<keyword evidence="5 9" id="KW-0288">FMN</keyword>
<keyword evidence="6 9" id="KW-0274">FAD</keyword>
<dbReference type="Proteomes" id="UP001642464">
    <property type="component" value="Unassembled WGS sequence"/>
</dbReference>
<feature type="binding site" evidence="9">
    <location>
        <position position="353"/>
    </location>
    <ligand>
        <name>FAD</name>
        <dbReference type="ChEBI" id="CHEBI:57692"/>
    </ligand>
</feature>
<comment type="caution">
    <text evidence="9">Lacks conserved residue(s) required for the propagation of feature annotation.</text>
</comment>
<feature type="binding site" evidence="9">
    <location>
        <begin position="383"/>
        <end position="386"/>
    </location>
    <ligand>
        <name>FAD</name>
        <dbReference type="ChEBI" id="CHEBI:57692"/>
    </ligand>
</feature>
<dbReference type="Gene3D" id="1.20.990.10">
    <property type="entry name" value="NADPH-cytochrome p450 Reductase, Chain A, domain 3"/>
    <property type="match status" value="1"/>
</dbReference>
<evidence type="ECO:0000256" key="5">
    <source>
        <dbReference type="ARBA" id="ARBA00022643"/>
    </source>
</evidence>
<evidence type="ECO:0000256" key="1">
    <source>
        <dbReference type="ARBA" id="ARBA00001917"/>
    </source>
</evidence>
<dbReference type="InterPro" id="IPR028879">
    <property type="entry name" value="NDOR1"/>
</dbReference>
<feature type="domain" description="FAD-binding FR-type" evidence="11">
    <location>
        <begin position="210"/>
        <end position="446"/>
    </location>
</feature>
<keyword evidence="4 9" id="KW-0285">Flavoprotein</keyword>
<dbReference type="Gene3D" id="3.40.50.360">
    <property type="match status" value="1"/>
</dbReference>
<evidence type="ECO:0000256" key="6">
    <source>
        <dbReference type="ARBA" id="ARBA00022827"/>
    </source>
</evidence>
<evidence type="ECO:0000256" key="8">
    <source>
        <dbReference type="ARBA" id="ARBA00023002"/>
    </source>
</evidence>
<dbReference type="Gene3D" id="3.40.50.80">
    <property type="entry name" value="Nucleotide-binding domain of ferredoxin-NADP reductase (FNR) module"/>
    <property type="match status" value="1"/>
</dbReference>
<comment type="cofactor">
    <cofactor evidence="2 9">
        <name>FAD</name>
        <dbReference type="ChEBI" id="CHEBI:57692"/>
    </cofactor>
</comment>
<dbReference type="PANTHER" id="PTHR19384:SF10">
    <property type="entry name" value="NADPH-DEPENDENT DIFLAVIN OXIDOREDUCTASE 1"/>
    <property type="match status" value="1"/>
</dbReference>
<dbReference type="InterPro" id="IPR001709">
    <property type="entry name" value="Flavoprot_Pyr_Nucl_cyt_Rdtase"/>
</dbReference>
<dbReference type="SUPFAM" id="SSF52218">
    <property type="entry name" value="Flavoproteins"/>
    <property type="match status" value="1"/>
</dbReference>
<comment type="catalytic activity">
    <reaction evidence="9">
        <text>2 oxidized [2Fe-2S]-[protein] + NADPH = 2 reduced [2Fe-2S]-[protein] + NADP(+) + H(+)</text>
        <dbReference type="Rhea" id="RHEA:67716"/>
        <dbReference type="Rhea" id="RHEA-COMP:17327"/>
        <dbReference type="Rhea" id="RHEA-COMP:17328"/>
        <dbReference type="ChEBI" id="CHEBI:15378"/>
        <dbReference type="ChEBI" id="CHEBI:33737"/>
        <dbReference type="ChEBI" id="CHEBI:33738"/>
        <dbReference type="ChEBI" id="CHEBI:57783"/>
        <dbReference type="ChEBI" id="CHEBI:58349"/>
    </reaction>
</comment>
<dbReference type="Gene3D" id="2.40.30.10">
    <property type="entry name" value="Translation factors"/>
    <property type="match status" value="1"/>
</dbReference>
<name>A0ABP0QFB1_9DINO</name>
<dbReference type="InterPro" id="IPR029039">
    <property type="entry name" value="Flavoprotein-like_sf"/>
</dbReference>
<proteinExistence type="inferred from homology"/>
<feature type="binding site" evidence="9">
    <location>
        <position position="131"/>
    </location>
    <ligand>
        <name>FMN</name>
        <dbReference type="ChEBI" id="CHEBI:58210"/>
    </ligand>
</feature>
<evidence type="ECO:0000256" key="9">
    <source>
        <dbReference type="HAMAP-Rule" id="MF_03178"/>
    </source>
</evidence>
<comment type="subcellular location">
    <subcellularLocation>
        <location evidence="9">Cytoplasm</location>
    </subcellularLocation>
</comment>
<evidence type="ECO:0000256" key="2">
    <source>
        <dbReference type="ARBA" id="ARBA00001974"/>
    </source>
</evidence>
<sequence length="594" mass="66555">MRRLTVLFGSQTGSAEEVAERVGRDASRRAFEPVRVCALDAYDRGELVNEELVVLVVATTGDGDPPDNMRQFWRFILRKGLPGDVLQGLRFVVFGLGDSSYAKYNVMAKKLRNRLLQLGATEVATRGFGDDQSQYGLEGDLDRWLPTMWEQVLALYPLPKGYVVDDSPRLFKPRNAKVAVEEGGVMDAAASIQARCALLATQRPLGCYETELLTARVRKNERLTAPDWEQDVRHVELDVVSGPCPPYVAGDIAVVFVENVIPDEVLAKYLNKLGLAGPDAVVSVLLTPEDTVPRRVTMRDLFCKYLDVLGTPRRRFFEALYFFTSDEDEKEKFEEFCSPEGTDLFFAYCKKERKTYLEVFDDFQTCRPPLEYLVEMIPPLGPREYSIASSRVAHGDSAVHLCIAVLEYTTPWGRKKKGVASRWVQERLATSSEVNLYIKRGSLRAPADAATPLVMIGPGTGVAPMRALIHERGSSASHLYFGCRSQAKDYYYAEEWQGLVAAGKLGSVRTAFSRDQQRKIYVQNLLREDHEALHNILVRQGGVVFISGSAERMPTEVREAIVEALGKHMESADEAKAFVARCEREGRLKIEAWS</sequence>
<evidence type="ECO:0000259" key="11">
    <source>
        <dbReference type="PROSITE" id="PS51384"/>
    </source>
</evidence>
<dbReference type="PROSITE" id="PS50902">
    <property type="entry name" value="FLAVODOXIN_LIKE"/>
    <property type="match status" value="1"/>
</dbReference>
<dbReference type="InterPro" id="IPR008254">
    <property type="entry name" value="Flavodoxin/NO_synth"/>
</dbReference>
<dbReference type="HAMAP" id="MF_03178">
    <property type="entry name" value="NDOR1"/>
    <property type="match status" value="1"/>
</dbReference>
<dbReference type="EMBL" id="CAXAMM010039508">
    <property type="protein sequence ID" value="CAK9086938.1"/>
    <property type="molecule type" value="Genomic_DNA"/>
</dbReference>
<comment type="caution">
    <text evidence="12">The sequence shown here is derived from an EMBL/GenBank/DDBJ whole genome shotgun (WGS) entry which is preliminary data.</text>
</comment>
<comment type="similarity">
    <text evidence="9">In the N-terminal section; belongs to the flavodoxin family.</text>
</comment>
<feature type="binding site" evidence="9">
    <location>
        <position position="593"/>
    </location>
    <ligand>
        <name>FAD</name>
        <dbReference type="ChEBI" id="CHEBI:57692"/>
    </ligand>
</feature>
<reference evidence="12 13" key="1">
    <citation type="submission" date="2024-02" db="EMBL/GenBank/DDBJ databases">
        <authorList>
            <person name="Chen Y."/>
            <person name="Shah S."/>
            <person name="Dougan E. K."/>
            <person name="Thang M."/>
            <person name="Chan C."/>
        </authorList>
    </citation>
    <scope>NUCLEOTIDE SEQUENCE [LARGE SCALE GENOMIC DNA]</scope>
</reference>
<protein>
    <recommendedName>
        <fullName evidence="9">NADPH-dependent diflavin oxidoreductase 1</fullName>
        <ecNumber evidence="9">1.18.1.-</ecNumber>
    </recommendedName>
    <alternativeName>
        <fullName evidence="9">NADPH-dependent FMN and FAD-containing oxidoreductase</fullName>
    </alternativeName>
</protein>
<dbReference type="PRINTS" id="PR00369">
    <property type="entry name" value="FLAVODOXIN"/>
</dbReference>
<dbReference type="PRINTS" id="PR00371">
    <property type="entry name" value="FPNCR"/>
</dbReference>
<dbReference type="EC" id="1.18.1.-" evidence="9"/>
<dbReference type="InterPro" id="IPR039261">
    <property type="entry name" value="FNR_nucleotide-bd"/>
</dbReference>
<gene>
    <name evidence="12" type="ORF">SCF082_LOCUS41124</name>
</gene>
<evidence type="ECO:0000256" key="7">
    <source>
        <dbReference type="ARBA" id="ARBA00022857"/>
    </source>
</evidence>
<keyword evidence="8 9" id="KW-0560">Oxidoreductase</keyword>
<evidence type="ECO:0000256" key="3">
    <source>
        <dbReference type="ARBA" id="ARBA00022490"/>
    </source>
</evidence>
<dbReference type="SUPFAM" id="SSF63380">
    <property type="entry name" value="Riboflavin synthase domain-like"/>
    <property type="match status" value="1"/>
</dbReference>
<feature type="binding site" evidence="9">
    <location>
        <position position="460"/>
    </location>
    <ligand>
        <name>NADP(+)</name>
        <dbReference type="ChEBI" id="CHEBI:58349"/>
    </ligand>
</feature>
<accession>A0ABP0QFB1</accession>
<organism evidence="12 13">
    <name type="scientific">Durusdinium trenchii</name>
    <dbReference type="NCBI Taxonomy" id="1381693"/>
    <lineage>
        <taxon>Eukaryota</taxon>
        <taxon>Sar</taxon>
        <taxon>Alveolata</taxon>
        <taxon>Dinophyceae</taxon>
        <taxon>Suessiales</taxon>
        <taxon>Symbiodiniaceae</taxon>
        <taxon>Durusdinium</taxon>
    </lineage>
</organism>
<dbReference type="InterPro" id="IPR001433">
    <property type="entry name" value="OxRdtase_FAD/NAD-bd"/>
</dbReference>
<feature type="binding site" evidence="9">
    <location>
        <begin position="513"/>
        <end position="514"/>
    </location>
    <ligand>
        <name>NADP(+)</name>
        <dbReference type="ChEBI" id="CHEBI:58349"/>
    </ligand>
</feature>